<proteinExistence type="predicted"/>
<comment type="caution">
    <text evidence="1">The sequence shown here is derived from an EMBL/GenBank/DDBJ whole genome shotgun (WGS) entry which is preliminary data.</text>
</comment>
<reference evidence="1 2" key="1">
    <citation type="journal article" date="2021" name="Sci. Rep.">
        <title>Chromosome anchoring in Senegalese sole (Solea senegalensis) reveals sex-associated markers and genome rearrangements in flatfish.</title>
        <authorList>
            <person name="Guerrero-Cozar I."/>
            <person name="Gomez-Garrido J."/>
            <person name="Berbel C."/>
            <person name="Martinez-Blanch J.F."/>
            <person name="Alioto T."/>
            <person name="Claros M.G."/>
            <person name="Gagnaire P.A."/>
            <person name="Manchado M."/>
        </authorList>
    </citation>
    <scope>NUCLEOTIDE SEQUENCE [LARGE SCALE GENOMIC DNA]</scope>
    <source>
        <strain evidence="1">Sse05_10M</strain>
    </source>
</reference>
<evidence type="ECO:0000313" key="1">
    <source>
        <dbReference type="EMBL" id="KAG7487055.1"/>
    </source>
</evidence>
<name>A0AAV6QAU9_SOLSE</name>
<evidence type="ECO:0000313" key="2">
    <source>
        <dbReference type="Proteomes" id="UP000693946"/>
    </source>
</evidence>
<accession>A0AAV6QAU9</accession>
<dbReference type="AlphaFoldDB" id="A0AAV6QAU9"/>
<dbReference type="EMBL" id="JAGKHQ010000018">
    <property type="protein sequence ID" value="KAG7487055.1"/>
    <property type="molecule type" value="Genomic_DNA"/>
</dbReference>
<sequence length="134" mass="14534">MEAEVKTSRLRAGNSLSGVHCRCLTFLFQPQTNYPPKHSLLLTHLPIICDDNIHIHSDALGLSDTCLSVASLKSFQGQVAGVGCVTVSMVTDSHWRNDDLTGAERSDVPSHGRRLVASWELFSTGTCTGGDKPR</sequence>
<keyword evidence="2" id="KW-1185">Reference proteome</keyword>
<dbReference type="Proteomes" id="UP000693946">
    <property type="component" value="Linkage Group LG6"/>
</dbReference>
<organism evidence="1 2">
    <name type="scientific">Solea senegalensis</name>
    <name type="common">Senegalese sole</name>
    <dbReference type="NCBI Taxonomy" id="28829"/>
    <lineage>
        <taxon>Eukaryota</taxon>
        <taxon>Metazoa</taxon>
        <taxon>Chordata</taxon>
        <taxon>Craniata</taxon>
        <taxon>Vertebrata</taxon>
        <taxon>Euteleostomi</taxon>
        <taxon>Actinopterygii</taxon>
        <taxon>Neopterygii</taxon>
        <taxon>Teleostei</taxon>
        <taxon>Neoteleostei</taxon>
        <taxon>Acanthomorphata</taxon>
        <taxon>Carangaria</taxon>
        <taxon>Pleuronectiformes</taxon>
        <taxon>Pleuronectoidei</taxon>
        <taxon>Soleidae</taxon>
        <taxon>Solea</taxon>
    </lineage>
</organism>
<protein>
    <submittedName>
        <fullName evidence="1">Uncharacterized protein</fullName>
    </submittedName>
</protein>
<gene>
    <name evidence="1" type="ORF">JOB18_045753</name>
</gene>